<reference evidence="1 2" key="1">
    <citation type="submission" date="2016-09" db="EMBL/GenBank/DDBJ databases">
        <title>Genome sequence of Eubacterium angustum.</title>
        <authorList>
            <person name="Poehlein A."/>
            <person name="Daniel R."/>
        </authorList>
    </citation>
    <scope>NUCLEOTIDE SEQUENCE [LARGE SCALE GENOMIC DNA]</scope>
    <source>
        <strain evidence="1 2">DSM 1989</strain>
    </source>
</reference>
<comment type="caution">
    <text evidence="1">The sequence shown here is derived from an EMBL/GenBank/DDBJ whole genome shotgun (WGS) entry which is preliminary data.</text>
</comment>
<name>A0A1S1VC62_9FIRM</name>
<protein>
    <submittedName>
        <fullName evidence="1">Uncharacterized protein</fullName>
    </submittedName>
</protein>
<sequence length="37" mass="4208">MRHLPKRVGAFVLNESTLTSLENLKAREIKNIMIGNI</sequence>
<proteinExistence type="predicted"/>
<dbReference type="AlphaFoldDB" id="A0A1S1VC62"/>
<dbReference type="Proteomes" id="UP000180254">
    <property type="component" value="Unassembled WGS sequence"/>
</dbReference>
<accession>A0A1S1VC62</accession>
<evidence type="ECO:0000313" key="2">
    <source>
        <dbReference type="Proteomes" id="UP000180254"/>
    </source>
</evidence>
<gene>
    <name evidence="1" type="ORF">EUAN_02530</name>
</gene>
<evidence type="ECO:0000313" key="1">
    <source>
        <dbReference type="EMBL" id="OHW63389.1"/>
    </source>
</evidence>
<dbReference type="STRING" id="39480.EUAN_02530"/>
<organism evidence="1 2">
    <name type="scientific">Andreesenia angusta</name>
    <dbReference type="NCBI Taxonomy" id="39480"/>
    <lineage>
        <taxon>Bacteria</taxon>
        <taxon>Bacillati</taxon>
        <taxon>Bacillota</taxon>
        <taxon>Tissierellia</taxon>
        <taxon>Tissierellales</taxon>
        <taxon>Gottschalkiaceae</taxon>
        <taxon>Andreesenia</taxon>
    </lineage>
</organism>
<dbReference type="EMBL" id="MKIE01000001">
    <property type="protein sequence ID" value="OHW63389.1"/>
    <property type="molecule type" value="Genomic_DNA"/>
</dbReference>
<keyword evidence="2" id="KW-1185">Reference proteome</keyword>